<sequence length="190" mass="20165">MAEAVHGDEPGQGGGGAVPRAQRDRPGELQAAGGGMLSSDTPIQATERLPPVSVVRLEQSVDRLDRTARSLEDTAHRLLNARGSFWVQVVGWVFLLVFAPMLFLYGASHMPDVWRAKAAAGILGTTSLKGAAGHILEVADERALLRAEWGEELIAVNRARLRECLDTASGGASATCSLVVPPPPRQSDLP</sequence>
<evidence type="ECO:0000313" key="5">
    <source>
        <dbReference type="Proteomes" id="UP001595528"/>
    </source>
</evidence>
<dbReference type="RefSeq" id="WP_379903736.1">
    <property type="nucleotide sequence ID" value="NZ_JBHRTR010000032.1"/>
</dbReference>
<evidence type="ECO:0000313" key="4">
    <source>
        <dbReference type="EMBL" id="MFC3229482.1"/>
    </source>
</evidence>
<keyword evidence="1" id="KW-0175">Coiled coil</keyword>
<comment type="caution">
    <text evidence="4">The sequence shown here is derived from an EMBL/GenBank/DDBJ whole genome shotgun (WGS) entry which is preliminary data.</text>
</comment>
<keyword evidence="3" id="KW-0472">Membrane</keyword>
<keyword evidence="5" id="KW-1185">Reference proteome</keyword>
<evidence type="ECO:0000256" key="1">
    <source>
        <dbReference type="SAM" id="Coils"/>
    </source>
</evidence>
<keyword evidence="3" id="KW-1133">Transmembrane helix</keyword>
<protein>
    <submittedName>
        <fullName evidence="4">Uncharacterized protein</fullName>
    </submittedName>
</protein>
<gene>
    <name evidence="4" type="ORF">ACFOGJ_19700</name>
</gene>
<evidence type="ECO:0000256" key="3">
    <source>
        <dbReference type="SAM" id="Phobius"/>
    </source>
</evidence>
<feature type="transmembrane region" description="Helical" evidence="3">
    <location>
        <begin position="85"/>
        <end position="107"/>
    </location>
</feature>
<feature type="region of interest" description="Disordered" evidence="2">
    <location>
        <begin position="1"/>
        <end position="43"/>
    </location>
</feature>
<proteinExistence type="predicted"/>
<reference evidence="5" key="1">
    <citation type="journal article" date="2019" name="Int. J. Syst. Evol. Microbiol.">
        <title>The Global Catalogue of Microorganisms (GCM) 10K type strain sequencing project: providing services to taxonomists for standard genome sequencing and annotation.</title>
        <authorList>
            <consortium name="The Broad Institute Genomics Platform"/>
            <consortium name="The Broad Institute Genome Sequencing Center for Infectious Disease"/>
            <person name="Wu L."/>
            <person name="Ma J."/>
        </authorList>
    </citation>
    <scope>NUCLEOTIDE SEQUENCE [LARGE SCALE GENOMIC DNA]</scope>
    <source>
        <strain evidence="5">KCTC 42964</strain>
    </source>
</reference>
<keyword evidence="3" id="KW-0812">Transmembrane</keyword>
<name>A0ABV7L4F7_9PROT</name>
<dbReference type="EMBL" id="JBHRTR010000032">
    <property type="protein sequence ID" value="MFC3229482.1"/>
    <property type="molecule type" value="Genomic_DNA"/>
</dbReference>
<dbReference type="Proteomes" id="UP001595528">
    <property type="component" value="Unassembled WGS sequence"/>
</dbReference>
<accession>A0ABV7L4F7</accession>
<organism evidence="4 5">
    <name type="scientific">Marinibaculum pumilum</name>
    <dbReference type="NCBI Taxonomy" id="1766165"/>
    <lineage>
        <taxon>Bacteria</taxon>
        <taxon>Pseudomonadati</taxon>
        <taxon>Pseudomonadota</taxon>
        <taxon>Alphaproteobacteria</taxon>
        <taxon>Rhodospirillales</taxon>
        <taxon>Rhodospirillaceae</taxon>
        <taxon>Marinibaculum</taxon>
    </lineage>
</organism>
<evidence type="ECO:0000256" key="2">
    <source>
        <dbReference type="SAM" id="MobiDB-lite"/>
    </source>
</evidence>
<feature type="coiled-coil region" evidence="1">
    <location>
        <begin position="54"/>
        <end position="81"/>
    </location>
</feature>